<dbReference type="GO" id="GO:0016853">
    <property type="term" value="F:isomerase activity"/>
    <property type="evidence" value="ECO:0007669"/>
    <property type="project" value="InterPro"/>
</dbReference>
<evidence type="ECO:0000313" key="5">
    <source>
        <dbReference type="Proteomes" id="UP000199534"/>
    </source>
</evidence>
<evidence type="ECO:0000256" key="1">
    <source>
        <dbReference type="ARBA" id="ARBA00001913"/>
    </source>
</evidence>
<dbReference type="STRING" id="400055.SAMN04490243_2701"/>
<keyword evidence="3" id="KW-0106">Calcium</keyword>
<dbReference type="RefSeq" id="WP_092983112.1">
    <property type="nucleotide sequence ID" value="NZ_FOYQ01000002.1"/>
</dbReference>
<gene>
    <name evidence="4" type="ORF">SAMN04490243_2701</name>
</gene>
<evidence type="ECO:0000256" key="3">
    <source>
        <dbReference type="ARBA" id="ARBA00022837"/>
    </source>
</evidence>
<dbReference type="InterPro" id="IPR014718">
    <property type="entry name" value="GH-type_carb-bd"/>
</dbReference>
<dbReference type="GO" id="GO:0005975">
    <property type="term" value="P:carbohydrate metabolic process"/>
    <property type="evidence" value="ECO:0007669"/>
    <property type="project" value="InterPro"/>
</dbReference>
<dbReference type="Proteomes" id="UP000199534">
    <property type="component" value="Unassembled WGS sequence"/>
</dbReference>
<dbReference type="AlphaFoldDB" id="A0A1I6HG91"/>
<protein>
    <submittedName>
        <fullName evidence="4">Aldose 1-epimerase</fullName>
    </submittedName>
</protein>
<organism evidence="4 5">
    <name type="scientific">Robiginitalea myxolifaciens</name>
    <dbReference type="NCBI Taxonomy" id="400055"/>
    <lineage>
        <taxon>Bacteria</taxon>
        <taxon>Pseudomonadati</taxon>
        <taxon>Bacteroidota</taxon>
        <taxon>Flavobacteriia</taxon>
        <taxon>Flavobacteriales</taxon>
        <taxon>Flavobacteriaceae</taxon>
        <taxon>Robiginitalea</taxon>
    </lineage>
</organism>
<dbReference type="OrthoDB" id="9795355at2"/>
<evidence type="ECO:0000313" key="4">
    <source>
        <dbReference type="EMBL" id="SFR53374.1"/>
    </source>
</evidence>
<dbReference type="SUPFAM" id="SSF74650">
    <property type="entry name" value="Galactose mutarotase-like"/>
    <property type="match status" value="1"/>
</dbReference>
<dbReference type="InterPro" id="IPR008183">
    <property type="entry name" value="Aldose_1/G6P_1-epimerase"/>
</dbReference>
<dbReference type="Gene3D" id="2.70.98.10">
    <property type="match status" value="1"/>
</dbReference>
<dbReference type="InterPro" id="IPR011013">
    <property type="entry name" value="Gal_mutarotase_sf_dom"/>
</dbReference>
<reference evidence="4 5" key="1">
    <citation type="submission" date="2016-10" db="EMBL/GenBank/DDBJ databases">
        <authorList>
            <person name="de Groot N.N."/>
        </authorList>
    </citation>
    <scope>NUCLEOTIDE SEQUENCE [LARGE SCALE GENOMIC DNA]</scope>
    <source>
        <strain evidence="4 5">DSM 21019</strain>
    </source>
</reference>
<evidence type="ECO:0000256" key="2">
    <source>
        <dbReference type="ARBA" id="ARBA00011245"/>
    </source>
</evidence>
<comment type="subunit">
    <text evidence="2">Monomer.</text>
</comment>
<keyword evidence="5" id="KW-1185">Reference proteome</keyword>
<accession>A0A1I6HG91</accession>
<dbReference type="EMBL" id="FOYQ01000002">
    <property type="protein sequence ID" value="SFR53374.1"/>
    <property type="molecule type" value="Genomic_DNA"/>
</dbReference>
<dbReference type="Pfam" id="PF01263">
    <property type="entry name" value="Aldose_epim"/>
    <property type="match status" value="1"/>
</dbReference>
<sequence>MEHELHNEQIKITIRDGQLSGLLYGGRQWMHNPADPGWGHSDAEMFPIIGPTAEVAYRVQVPRGNALMDQHGFLRDMPYELLESGKKLKLGKEYPAGTPVANPKFPDRSTLRMHLWPYSCSISKTFKIQGDTVRVDFEISGERDMPYMLGYHPAFALKTPDARIIARDQTYSITEIMAAGNRALQVADCSEVTLEDQGKLHLRATGFRHFMLWSPDPGMVCIEPVTFYPYDAGQSKLHEGFDFLTDGPVNFSLELRPEA</sequence>
<proteinExistence type="predicted"/>
<comment type="cofactor">
    <cofactor evidence="1">
        <name>Ca(2+)</name>
        <dbReference type="ChEBI" id="CHEBI:29108"/>
    </cofactor>
</comment>
<name>A0A1I6HG91_9FLAO</name>
<dbReference type="GO" id="GO:0030246">
    <property type="term" value="F:carbohydrate binding"/>
    <property type="evidence" value="ECO:0007669"/>
    <property type="project" value="InterPro"/>
</dbReference>